<dbReference type="AlphaFoldDB" id="A0AAD8E3C0"/>
<dbReference type="GO" id="GO:0005879">
    <property type="term" value="C:axonemal microtubule"/>
    <property type="evidence" value="ECO:0007669"/>
    <property type="project" value="TreeGrafter"/>
</dbReference>
<name>A0AAD8E3C0_DIPPU</name>
<dbReference type="EMBL" id="JASPKZ010009821">
    <property type="protein sequence ID" value="KAJ9575740.1"/>
    <property type="molecule type" value="Genomic_DNA"/>
</dbReference>
<feature type="region of interest" description="Disordered" evidence="6">
    <location>
        <begin position="84"/>
        <end position="105"/>
    </location>
</feature>
<keyword evidence="9" id="KW-1185">Reference proteome</keyword>
<keyword evidence="3" id="KW-0963">Cytoplasm</keyword>
<reference evidence="8" key="2">
    <citation type="submission" date="2023-05" db="EMBL/GenBank/DDBJ databases">
        <authorList>
            <person name="Fouks B."/>
        </authorList>
    </citation>
    <scope>NUCLEOTIDE SEQUENCE</scope>
    <source>
        <strain evidence="8">Stay&amp;Tobe</strain>
        <tissue evidence="8">Testes</tissue>
    </source>
</reference>
<evidence type="ECO:0000313" key="8">
    <source>
        <dbReference type="EMBL" id="KAJ9575740.1"/>
    </source>
</evidence>
<keyword evidence="5" id="KW-0966">Cell projection</keyword>
<dbReference type="InterPro" id="IPR027012">
    <property type="entry name" value="Enkurin_dom"/>
</dbReference>
<evidence type="ECO:0000313" key="9">
    <source>
        <dbReference type="Proteomes" id="UP001233999"/>
    </source>
</evidence>
<comment type="caution">
    <text evidence="8">The sequence shown here is derived from an EMBL/GenBank/DDBJ whole genome shotgun (WGS) entry which is preliminary data.</text>
</comment>
<organism evidence="8 9">
    <name type="scientific">Diploptera punctata</name>
    <name type="common">Pacific beetle cockroach</name>
    <dbReference type="NCBI Taxonomy" id="6984"/>
    <lineage>
        <taxon>Eukaryota</taxon>
        <taxon>Metazoa</taxon>
        <taxon>Ecdysozoa</taxon>
        <taxon>Arthropoda</taxon>
        <taxon>Hexapoda</taxon>
        <taxon>Insecta</taxon>
        <taxon>Pterygota</taxon>
        <taxon>Neoptera</taxon>
        <taxon>Polyneoptera</taxon>
        <taxon>Dictyoptera</taxon>
        <taxon>Blattodea</taxon>
        <taxon>Blaberoidea</taxon>
        <taxon>Blaberidae</taxon>
        <taxon>Diplopterinae</taxon>
        <taxon>Diploptera</taxon>
    </lineage>
</organism>
<gene>
    <name evidence="8" type="ORF">L9F63_007386</name>
</gene>
<dbReference type="Proteomes" id="UP001233999">
    <property type="component" value="Unassembled WGS sequence"/>
</dbReference>
<dbReference type="Pfam" id="PF13864">
    <property type="entry name" value="Enkurin"/>
    <property type="match status" value="1"/>
</dbReference>
<accession>A0AAD8E3C0</accession>
<reference evidence="8" key="1">
    <citation type="journal article" date="2023" name="IScience">
        <title>Live-bearing cockroach genome reveals convergent evolutionary mechanisms linked to viviparity in insects and beyond.</title>
        <authorList>
            <person name="Fouks B."/>
            <person name="Harrison M.C."/>
            <person name="Mikhailova A.A."/>
            <person name="Marchal E."/>
            <person name="English S."/>
            <person name="Carruthers M."/>
            <person name="Jennings E.C."/>
            <person name="Chiamaka E.L."/>
            <person name="Frigard R.A."/>
            <person name="Pippel M."/>
            <person name="Attardo G.M."/>
            <person name="Benoit J.B."/>
            <person name="Bornberg-Bauer E."/>
            <person name="Tobe S.S."/>
        </authorList>
    </citation>
    <scope>NUCLEOTIDE SEQUENCE</scope>
    <source>
        <strain evidence="8">Stay&amp;Tobe</strain>
    </source>
</reference>
<evidence type="ECO:0000256" key="2">
    <source>
        <dbReference type="ARBA" id="ARBA00004245"/>
    </source>
</evidence>
<feature type="domain" description="Enkurin" evidence="7">
    <location>
        <begin position="185"/>
        <end position="277"/>
    </location>
</feature>
<dbReference type="GO" id="GO:0005516">
    <property type="term" value="F:calmodulin binding"/>
    <property type="evidence" value="ECO:0007669"/>
    <property type="project" value="TreeGrafter"/>
</dbReference>
<dbReference type="GO" id="GO:0001669">
    <property type="term" value="C:acrosomal vesicle"/>
    <property type="evidence" value="ECO:0007669"/>
    <property type="project" value="TreeGrafter"/>
</dbReference>
<proteinExistence type="predicted"/>
<comment type="subcellular location">
    <subcellularLocation>
        <location evidence="1">Cell projection</location>
        <location evidence="1">Cilium</location>
    </subcellularLocation>
    <subcellularLocation>
        <location evidence="2">Cytoplasm</location>
        <location evidence="2">Cytoskeleton</location>
    </subcellularLocation>
</comment>
<keyword evidence="4" id="KW-0206">Cytoskeleton</keyword>
<evidence type="ECO:0000256" key="1">
    <source>
        <dbReference type="ARBA" id="ARBA00004138"/>
    </source>
</evidence>
<evidence type="ECO:0000256" key="4">
    <source>
        <dbReference type="ARBA" id="ARBA00023212"/>
    </source>
</evidence>
<protein>
    <recommendedName>
        <fullName evidence="7">Enkurin domain-containing protein</fullName>
    </recommendedName>
</protein>
<dbReference type="PROSITE" id="PS51665">
    <property type="entry name" value="ENKURIN"/>
    <property type="match status" value="1"/>
</dbReference>
<evidence type="ECO:0000256" key="3">
    <source>
        <dbReference type="ARBA" id="ARBA00022490"/>
    </source>
</evidence>
<sequence length="292" mass="34042">MSTILLTQHDENVYKIIKKEAAKPPSKISAKSPFIANLLEAEEKKNKFCHKTFGYAEIPLKKPSEYLKKHSRILPPCPKIDEPRCLLPERRPPVPSQRSPAKKQQESENCVCHADTIKQDEEVKKCTTHRNFCHKNIIQAVRLAPRQPQRNYVDTKKGDAHPLEPSGLEPHYILKKSFGKSPNYLRLRQLEEDSENKQKEAEINRFKPEGRYITEKERLALLEGLKHNWVEVQKAYQQLPILTDTIPKKKHKTRLENELKQLENDIKTLERHPHIYVTDADCSEFNYDPDSD</sequence>
<dbReference type="PANTHER" id="PTHR21490:SF0">
    <property type="entry name" value="ENKURIN"/>
    <property type="match status" value="1"/>
</dbReference>
<dbReference type="PANTHER" id="PTHR21490">
    <property type="entry name" value="ENKURIN-RELATED"/>
    <property type="match status" value="1"/>
</dbReference>
<evidence type="ECO:0000256" key="6">
    <source>
        <dbReference type="SAM" id="MobiDB-lite"/>
    </source>
</evidence>
<evidence type="ECO:0000259" key="7">
    <source>
        <dbReference type="PROSITE" id="PS51665"/>
    </source>
</evidence>
<dbReference type="InterPro" id="IPR052102">
    <property type="entry name" value="Enkurin_domain-protein"/>
</dbReference>
<evidence type="ECO:0000256" key="5">
    <source>
        <dbReference type="ARBA" id="ARBA00023273"/>
    </source>
</evidence>